<keyword evidence="4" id="KW-0479">Metal-binding</keyword>
<proteinExistence type="inferred from homology"/>
<comment type="similarity">
    <text evidence="2">Belongs to the class-V pyridoxal-phosphate-dependent aminotransferase family. NifS/IscS subfamily.</text>
</comment>
<keyword evidence="11" id="KW-1185">Reference proteome</keyword>
<dbReference type="PANTHER" id="PTHR11601">
    <property type="entry name" value="CYSTEINE DESULFURYLASE FAMILY MEMBER"/>
    <property type="match status" value="1"/>
</dbReference>
<evidence type="ECO:0000256" key="7">
    <source>
        <dbReference type="ARBA" id="ARBA00023014"/>
    </source>
</evidence>
<dbReference type="RefSeq" id="WP_425309109.1">
    <property type="nucleotide sequence ID" value="NZ_CP154795.1"/>
</dbReference>
<evidence type="ECO:0000256" key="6">
    <source>
        <dbReference type="ARBA" id="ARBA00023004"/>
    </source>
</evidence>
<evidence type="ECO:0000256" key="1">
    <source>
        <dbReference type="ARBA" id="ARBA00001933"/>
    </source>
</evidence>
<dbReference type="Pfam" id="PF00266">
    <property type="entry name" value="Aminotran_5"/>
    <property type="match status" value="1"/>
</dbReference>
<reference evidence="10 11" key="1">
    <citation type="submission" date="2024-04" db="EMBL/GenBank/DDBJ databases">
        <title>Isolation of an actinomycete strain from pig manure.</title>
        <authorList>
            <person name="Gong T."/>
            <person name="Yu Z."/>
            <person name="An M."/>
            <person name="Wei C."/>
            <person name="Yang W."/>
            <person name="Liu L."/>
        </authorList>
    </citation>
    <scope>NUCLEOTIDE SEQUENCE [LARGE SCALE GENOMIC DNA]</scope>
    <source>
        <strain evidence="10 11">ZF39</strain>
    </source>
</reference>
<dbReference type="EMBL" id="CP154795">
    <property type="protein sequence ID" value="XAN07656.1"/>
    <property type="molecule type" value="Genomic_DNA"/>
</dbReference>
<evidence type="ECO:0000313" key="10">
    <source>
        <dbReference type="EMBL" id="XAN07656.1"/>
    </source>
</evidence>
<evidence type="ECO:0000256" key="5">
    <source>
        <dbReference type="ARBA" id="ARBA00022898"/>
    </source>
</evidence>
<evidence type="ECO:0000259" key="9">
    <source>
        <dbReference type="Pfam" id="PF00266"/>
    </source>
</evidence>
<keyword evidence="7" id="KW-0411">Iron-sulfur</keyword>
<dbReference type="InterPro" id="IPR000192">
    <property type="entry name" value="Aminotrans_V_dom"/>
</dbReference>
<gene>
    <name evidence="10" type="ORF">AADG42_10220</name>
</gene>
<dbReference type="Gene3D" id="3.40.640.10">
    <property type="entry name" value="Type I PLP-dependent aspartate aminotransferase-like (Major domain)"/>
    <property type="match status" value="1"/>
</dbReference>
<keyword evidence="6" id="KW-0408">Iron</keyword>
<keyword evidence="3" id="KW-0808">Transferase</keyword>
<feature type="domain" description="Aminotransferase class V" evidence="9">
    <location>
        <begin position="14"/>
        <end position="377"/>
    </location>
</feature>
<dbReference type="Proteomes" id="UP001442841">
    <property type="component" value="Chromosome"/>
</dbReference>
<dbReference type="InterPro" id="IPR015422">
    <property type="entry name" value="PyrdxlP-dep_Trfase_small"/>
</dbReference>
<accession>A0ABZ3FSV9</accession>
<evidence type="ECO:0000313" key="11">
    <source>
        <dbReference type="Proteomes" id="UP001442841"/>
    </source>
</evidence>
<dbReference type="InterPro" id="IPR016454">
    <property type="entry name" value="Cysteine_dSase"/>
</dbReference>
<evidence type="ECO:0000256" key="4">
    <source>
        <dbReference type="ARBA" id="ARBA00022723"/>
    </source>
</evidence>
<evidence type="ECO:0000256" key="8">
    <source>
        <dbReference type="ARBA" id="ARBA00050776"/>
    </source>
</evidence>
<dbReference type="SUPFAM" id="SSF53383">
    <property type="entry name" value="PLP-dependent transferases"/>
    <property type="match status" value="1"/>
</dbReference>
<evidence type="ECO:0000256" key="3">
    <source>
        <dbReference type="ARBA" id="ARBA00022679"/>
    </source>
</evidence>
<protein>
    <submittedName>
        <fullName evidence="10">Cysteine desulfurase family protein</fullName>
    </submittedName>
</protein>
<dbReference type="InterPro" id="IPR015424">
    <property type="entry name" value="PyrdxlP-dep_Trfase"/>
</dbReference>
<keyword evidence="5" id="KW-0663">Pyridoxal phosphate</keyword>
<name>A0ABZ3FSV9_9ACTN</name>
<comment type="catalytic activity">
    <reaction evidence="8">
        <text>(sulfur carrier)-H + L-cysteine = (sulfur carrier)-SH + L-alanine</text>
        <dbReference type="Rhea" id="RHEA:43892"/>
        <dbReference type="Rhea" id="RHEA-COMP:14737"/>
        <dbReference type="Rhea" id="RHEA-COMP:14739"/>
        <dbReference type="ChEBI" id="CHEBI:29917"/>
        <dbReference type="ChEBI" id="CHEBI:35235"/>
        <dbReference type="ChEBI" id="CHEBI:57972"/>
        <dbReference type="ChEBI" id="CHEBI:64428"/>
        <dbReference type="EC" id="2.8.1.7"/>
    </reaction>
</comment>
<dbReference type="InterPro" id="IPR015421">
    <property type="entry name" value="PyrdxlP-dep_Trfase_major"/>
</dbReference>
<dbReference type="Gene3D" id="3.90.1150.10">
    <property type="entry name" value="Aspartate Aminotransferase, domain 1"/>
    <property type="match status" value="1"/>
</dbReference>
<sequence length="389" mass="39485">MSVRTPQGLAEGPIYLDYNATTPVDPAVVEEIVPFLAEHFGNPSSSYEFGRVAKAALIRARQQVATLIGAGDGQVVFTGSGSEADALAIRGAVLAGGRAEGRHVITQATEHPAVLAACAELRDIHGVEVTVLPVDGAGVLDPDAVEAALTPATALVTVMLANNETGTLQPVAEIARRAHARGVPVHCDAAQAVGKIPVDVSELGVDLLTVVGHKMYAPKGISALWVGPGTSLRPLVGGGGQESGLRAGTENVAYAVGLGAAAELAGAALARGESQRLAALRDRLEHALEHGLPGRVSVNGHVEQRLPNTANLTIAGVRALDLLAACPGVAASAGSACHAGLDSPSPVLTAMGVPGDRAMSAVRLSVGRWTTEVEVDRAARLLTSAAVGL</sequence>
<evidence type="ECO:0000256" key="2">
    <source>
        <dbReference type="ARBA" id="ARBA00006490"/>
    </source>
</evidence>
<comment type="cofactor">
    <cofactor evidence="1">
        <name>pyridoxal 5'-phosphate</name>
        <dbReference type="ChEBI" id="CHEBI:597326"/>
    </cofactor>
</comment>
<dbReference type="PIRSF" id="PIRSF005572">
    <property type="entry name" value="NifS"/>
    <property type="match status" value="1"/>
</dbReference>
<dbReference type="Gene3D" id="1.10.260.50">
    <property type="match status" value="1"/>
</dbReference>
<dbReference type="PANTHER" id="PTHR11601:SF34">
    <property type="entry name" value="CYSTEINE DESULFURASE"/>
    <property type="match status" value="1"/>
</dbReference>
<organism evidence="10 11">
    <name type="scientific">Ammonicoccus fulvus</name>
    <dbReference type="NCBI Taxonomy" id="3138240"/>
    <lineage>
        <taxon>Bacteria</taxon>
        <taxon>Bacillati</taxon>
        <taxon>Actinomycetota</taxon>
        <taxon>Actinomycetes</taxon>
        <taxon>Propionibacteriales</taxon>
        <taxon>Propionibacteriaceae</taxon>
        <taxon>Ammonicoccus</taxon>
    </lineage>
</organism>